<comment type="caution">
    <text evidence="2">The sequence shown here is derived from an EMBL/GenBank/DDBJ whole genome shotgun (WGS) entry which is preliminary data.</text>
</comment>
<name>A0A0R2QBI5_9ACTN</name>
<dbReference type="GO" id="GO:0004519">
    <property type="term" value="F:endonuclease activity"/>
    <property type="evidence" value="ECO:0007669"/>
    <property type="project" value="UniProtKB-KW"/>
</dbReference>
<dbReference type="PANTHER" id="PTHR33877">
    <property type="entry name" value="SLL1193 PROTEIN"/>
    <property type="match status" value="1"/>
</dbReference>
<evidence type="ECO:0000313" key="2">
    <source>
        <dbReference type="EMBL" id="KRO47590.1"/>
    </source>
</evidence>
<accession>A0A0R2QBI5</accession>
<dbReference type="AlphaFoldDB" id="A0A0R2QBI5"/>
<keyword evidence="2" id="KW-0378">Hydrolase</keyword>
<dbReference type="InterPro" id="IPR052892">
    <property type="entry name" value="NA-targeting_endonuclease"/>
</dbReference>
<dbReference type="EMBL" id="LIBJ01000146">
    <property type="protein sequence ID" value="KRO47590.1"/>
    <property type="molecule type" value="Genomic_DNA"/>
</dbReference>
<dbReference type="SMART" id="SM00507">
    <property type="entry name" value="HNHc"/>
    <property type="match status" value="1"/>
</dbReference>
<dbReference type="PANTHER" id="PTHR33877:SF2">
    <property type="entry name" value="OS07G0170200 PROTEIN"/>
    <property type="match status" value="1"/>
</dbReference>
<keyword evidence="2" id="KW-0540">Nuclease</keyword>
<evidence type="ECO:0000259" key="1">
    <source>
        <dbReference type="SMART" id="SM00507"/>
    </source>
</evidence>
<dbReference type="InterPro" id="IPR003615">
    <property type="entry name" value="HNH_nuc"/>
</dbReference>
<feature type="domain" description="HNH nuclease" evidence="1">
    <location>
        <begin position="70"/>
        <end position="119"/>
    </location>
</feature>
<dbReference type="CDD" id="cd00085">
    <property type="entry name" value="HNHc"/>
    <property type="match status" value="1"/>
</dbReference>
<evidence type="ECO:0000313" key="3">
    <source>
        <dbReference type="Proteomes" id="UP000051017"/>
    </source>
</evidence>
<sequence>MRSALVLNATYEPLSVVSARRAVCLVLSDKAEIIEDDGTYVHSETMSIPGPLVIRLRYMVKVPYHRRTALSRRAVFARDDHRCQYCGGVADSIDHVMPRSRGGMHIWENVTAACRPCNLRKRDRTPEEAGMLLESQPLAPRELAWITVSVGRVPDEWKQYLAAAS</sequence>
<gene>
    <name evidence="2" type="ORF">ABR75_04575</name>
</gene>
<protein>
    <submittedName>
        <fullName evidence="2">HNH endonuclease</fullName>
    </submittedName>
</protein>
<reference evidence="2 3" key="1">
    <citation type="submission" date="2015-10" db="EMBL/GenBank/DDBJ databases">
        <title>Metagenome-Assembled Genomes uncover a global brackish microbiome.</title>
        <authorList>
            <person name="Hugerth L.W."/>
            <person name="Larsson J."/>
            <person name="Alneberg J."/>
            <person name="Lindh M.V."/>
            <person name="Legrand C."/>
            <person name="Pinhassi J."/>
            <person name="Andersson A.F."/>
        </authorList>
    </citation>
    <scope>NUCLEOTIDE SEQUENCE [LARGE SCALE GENOMIC DNA]</scope>
    <source>
        <strain evidence="2">BACL6 MAG-120924-bin43</strain>
    </source>
</reference>
<dbReference type="InterPro" id="IPR029471">
    <property type="entry name" value="HNH_5"/>
</dbReference>
<dbReference type="Proteomes" id="UP000051017">
    <property type="component" value="Unassembled WGS sequence"/>
</dbReference>
<dbReference type="Gene3D" id="1.10.30.50">
    <property type="match status" value="1"/>
</dbReference>
<organism evidence="2 3">
    <name type="scientific">Acidimicrobiia bacterium BACL6 MAG-120924-bin43</name>
    <dbReference type="NCBI Taxonomy" id="1655583"/>
    <lineage>
        <taxon>Bacteria</taxon>
        <taxon>Bacillati</taxon>
        <taxon>Actinomycetota</taxon>
        <taxon>Acidimicrobiia</taxon>
        <taxon>acIV cluster</taxon>
    </lineage>
</organism>
<proteinExistence type="predicted"/>
<keyword evidence="2" id="KW-0255">Endonuclease</keyword>
<dbReference type="Pfam" id="PF14279">
    <property type="entry name" value="HNH_5"/>
    <property type="match status" value="1"/>
</dbReference>